<evidence type="ECO:0000256" key="1">
    <source>
        <dbReference type="SAM" id="MobiDB-lite"/>
    </source>
</evidence>
<evidence type="ECO:0000259" key="2">
    <source>
        <dbReference type="Pfam" id="PF19808"/>
    </source>
</evidence>
<dbReference type="InterPro" id="IPR046258">
    <property type="entry name" value="DUF6291"/>
</dbReference>
<feature type="compositionally biased region" description="Basic and acidic residues" evidence="1">
    <location>
        <begin position="105"/>
        <end position="114"/>
    </location>
</feature>
<name>A0A8S5QKV8_9CAUD</name>
<proteinExistence type="predicted"/>
<sequence>MADMTYIKLFVDYLDAIEPLGDAERGRLFTSLLEYARTGEAPQLGGNERFLFPMMRAQIDRDNAAMAELSDARSKAGKIGAEAKQANAGFAKQNKQMPNLPSKSSYDKDKDKDYISPLPPLPRKVPTFDEVAEYAKLRGGLVDPKPFYEFYSVANWRDTEGKPVYNWQQKFQLWEKRELEKKGGAMNGHGQDTGRDTKKWNVPGSVNL</sequence>
<feature type="domain" description="DUF6291" evidence="2">
    <location>
        <begin position="7"/>
        <end position="83"/>
    </location>
</feature>
<organism evidence="3">
    <name type="scientific">Podoviridae sp. ctyDR6</name>
    <dbReference type="NCBI Taxonomy" id="2825288"/>
    <lineage>
        <taxon>Viruses</taxon>
        <taxon>Duplodnaviria</taxon>
        <taxon>Heunggongvirae</taxon>
        <taxon>Uroviricota</taxon>
        <taxon>Caudoviricetes</taxon>
    </lineage>
</organism>
<feature type="region of interest" description="Disordered" evidence="1">
    <location>
        <begin position="182"/>
        <end position="208"/>
    </location>
</feature>
<feature type="region of interest" description="Disordered" evidence="1">
    <location>
        <begin position="87"/>
        <end position="120"/>
    </location>
</feature>
<dbReference type="Pfam" id="PF19808">
    <property type="entry name" value="DUF6291"/>
    <property type="match status" value="1"/>
</dbReference>
<dbReference type="EMBL" id="BK015675">
    <property type="protein sequence ID" value="DAE19441.1"/>
    <property type="molecule type" value="Genomic_DNA"/>
</dbReference>
<accession>A0A8S5QKV8</accession>
<evidence type="ECO:0000313" key="3">
    <source>
        <dbReference type="EMBL" id="DAE19441.1"/>
    </source>
</evidence>
<reference evidence="3" key="1">
    <citation type="journal article" date="2021" name="Proc. Natl. Acad. Sci. U.S.A.">
        <title>A Catalog of Tens of Thousands of Viruses from Human Metagenomes Reveals Hidden Associations with Chronic Diseases.</title>
        <authorList>
            <person name="Tisza M.J."/>
            <person name="Buck C.B."/>
        </authorList>
    </citation>
    <scope>NUCLEOTIDE SEQUENCE</scope>
    <source>
        <strain evidence="3">CtyDR6</strain>
    </source>
</reference>
<protein>
    <recommendedName>
        <fullName evidence="2">DUF6291 domain-containing protein</fullName>
    </recommendedName>
</protein>